<keyword evidence="2" id="KW-0808">Transferase</keyword>
<dbReference type="OrthoDB" id="7205533at2"/>
<dbReference type="SUPFAM" id="SSF55729">
    <property type="entry name" value="Acyl-CoA N-acyltransferases (Nat)"/>
    <property type="match status" value="1"/>
</dbReference>
<dbReference type="CDD" id="cd04301">
    <property type="entry name" value="NAT_SF"/>
    <property type="match status" value="1"/>
</dbReference>
<proteinExistence type="predicted"/>
<evidence type="ECO:0000313" key="2">
    <source>
        <dbReference type="EMBL" id="AZV76868.1"/>
    </source>
</evidence>
<dbReference type="Pfam" id="PF00583">
    <property type="entry name" value="Acetyltransf_1"/>
    <property type="match status" value="1"/>
</dbReference>
<evidence type="ECO:0000259" key="1">
    <source>
        <dbReference type="PROSITE" id="PS51186"/>
    </source>
</evidence>
<dbReference type="AlphaFoldDB" id="A0A3T0MYM0"/>
<protein>
    <submittedName>
        <fullName evidence="2">N-acetyltransferase</fullName>
    </submittedName>
</protein>
<gene>
    <name evidence="2" type="ORF">EBB79_02455</name>
</gene>
<dbReference type="PANTHER" id="PTHR43072">
    <property type="entry name" value="N-ACETYLTRANSFERASE"/>
    <property type="match status" value="1"/>
</dbReference>
<feature type="domain" description="N-acetyltransferase" evidence="1">
    <location>
        <begin position="6"/>
        <end position="171"/>
    </location>
</feature>
<dbReference type="PROSITE" id="PS51186">
    <property type="entry name" value="GNAT"/>
    <property type="match status" value="1"/>
</dbReference>
<dbReference type="EMBL" id="CP033219">
    <property type="protein sequence ID" value="AZV76868.1"/>
    <property type="molecule type" value="Genomic_DNA"/>
</dbReference>
<dbReference type="InterPro" id="IPR000182">
    <property type="entry name" value="GNAT_dom"/>
</dbReference>
<dbReference type="Proteomes" id="UP000283063">
    <property type="component" value="Chromosome"/>
</dbReference>
<keyword evidence="3" id="KW-1185">Reference proteome</keyword>
<dbReference type="Gene3D" id="3.40.630.30">
    <property type="match status" value="1"/>
</dbReference>
<sequence length="173" mass="19310">MPTPTISLRPALETDCSSLAALSIEVWLNSYIREGISSFFADYALAEFTADKFRRILSQPSELLLVSQNCIGIDGFIRVRVGQKSPAGSHSETEIATLYVQPRHQGKGIGLCLLRAALDHCQSSHWAPPWLAVNSENTKAITFYQRHGFTPVGQTHFKIQDTNYLNEVLQYDP</sequence>
<dbReference type="RefSeq" id="WP_127747326.1">
    <property type="nucleotide sequence ID" value="NZ_CP033219.1"/>
</dbReference>
<dbReference type="InterPro" id="IPR016181">
    <property type="entry name" value="Acyl_CoA_acyltransferase"/>
</dbReference>
<name>A0A3T0MYM0_9RHOB</name>
<evidence type="ECO:0000313" key="3">
    <source>
        <dbReference type="Proteomes" id="UP000283063"/>
    </source>
</evidence>
<organism evidence="2 3">
    <name type="scientific">Parasedimentitalea marina</name>
    <dbReference type="NCBI Taxonomy" id="2483033"/>
    <lineage>
        <taxon>Bacteria</taxon>
        <taxon>Pseudomonadati</taxon>
        <taxon>Pseudomonadota</taxon>
        <taxon>Alphaproteobacteria</taxon>
        <taxon>Rhodobacterales</taxon>
        <taxon>Paracoccaceae</taxon>
        <taxon>Parasedimentitalea</taxon>
    </lineage>
</organism>
<dbReference type="GO" id="GO:0016747">
    <property type="term" value="F:acyltransferase activity, transferring groups other than amino-acyl groups"/>
    <property type="evidence" value="ECO:0007669"/>
    <property type="project" value="InterPro"/>
</dbReference>
<accession>A0A3T0MYM0</accession>
<reference evidence="2 3" key="1">
    <citation type="submission" date="2018-10" db="EMBL/GenBank/DDBJ databases">
        <title>Parasedimentitalea marina sp. nov., a psychrophilic bacterium isolated from deep seawater of the New Britain Trench.</title>
        <authorList>
            <person name="Cao J."/>
        </authorList>
    </citation>
    <scope>NUCLEOTIDE SEQUENCE [LARGE SCALE GENOMIC DNA]</scope>
    <source>
        <strain evidence="2 3">W43</strain>
    </source>
</reference>
<dbReference type="KEGG" id="sedi:EBB79_02455"/>